<comment type="caution">
    <text evidence="3">The sequence shown here is derived from an EMBL/GenBank/DDBJ whole genome shotgun (WGS) entry which is preliminary data.</text>
</comment>
<organism evidence="3 4">
    <name type="scientific">Paenibacillus alginolyticus</name>
    <dbReference type="NCBI Taxonomy" id="59839"/>
    <lineage>
        <taxon>Bacteria</taxon>
        <taxon>Bacillati</taxon>
        <taxon>Bacillota</taxon>
        <taxon>Bacilli</taxon>
        <taxon>Bacillales</taxon>
        <taxon>Paenibacillaceae</taxon>
        <taxon>Paenibacillus</taxon>
    </lineage>
</organism>
<name>A0ABT4G709_9BACL</name>
<keyword evidence="4" id="KW-1185">Reference proteome</keyword>
<evidence type="ECO:0000256" key="2">
    <source>
        <dbReference type="SAM" id="SignalP"/>
    </source>
</evidence>
<reference evidence="3 4" key="1">
    <citation type="submission" date="2022-05" db="EMBL/GenBank/DDBJ databases">
        <title>Genome Sequencing of Bee-Associated Microbes.</title>
        <authorList>
            <person name="Dunlap C."/>
        </authorList>
    </citation>
    <scope>NUCLEOTIDE SEQUENCE [LARGE SCALE GENOMIC DNA]</scope>
    <source>
        <strain evidence="3 4">NRRL B-14421</strain>
    </source>
</reference>
<sequence length="56" mass="6334">MMKILNLLLIMAACCFLLLMAFDADSPSTAADPNPMKQNQDQFTRMQPTYYAETSK</sequence>
<protein>
    <submittedName>
        <fullName evidence="3">Uncharacterized protein</fullName>
    </submittedName>
</protein>
<evidence type="ECO:0000313" key="3">
    <source>
        <dbReference type="EMBL" id="MCY9691961.1"/>
    </source>
</evidence>
<gene>
    <name evidence="3" type="ORF">M5X19_03325</name>
</gene>
<feature type="region of interest" description="Disordered" evidence="1">
    <location>
        <begin position="29"/>
        <end position="56"/>
    </location>
</feature>
<proteinExistence type="predicted"/>
<keyword evidence="2" id="KW-0732">Signal</keyword>
<feature type="signal peptide" evidence="2">
    <location>
        <begin position="1"/>
        <end position="30"/>
    </location>
</feature>
<dbReference type="RefSeq" id="WP_154669559.1">
    <property type="nucleotide sequence ID" value="NZ_JAMDMW010000006.1"/>
</dbReference>
<dbReference type="Proteomes" id="UP001527099">
    <property type="component" value="Unassembled WGS sequence"/>
</dbReference>
<evidence type="ECO:0000256" key="1">
    <source>
        <dbReference type="SAM" id="MobiDB-lite"/>
    </source>
</evidence>
<accession>A0ABT4G709</accession>
<dbReference type="EMBL" id="JAMDMX010000008">
    <property type="protein sequence ID" value="MCY9691961.1"/>
    <property type="molecule type" value="Genomic_DNA"/>
</dbReference>
<evidence type="ECO:0000313" key="4">
    <source>
        <dbReference type="Proteomes" id="UP001527099"/>
    </source>
</evidence>
<feature type="chain" id="PRO_5046821976" evidence="2">
    <location>
        <begin position="31"/>
        <end position="56"/>
    </location>
</feature>